<dbReference type="GO" id="GO:0003684">
    <property type="term" value="F:damaged DNA binding"/>
    <property type="evidence" value="ECO:0007669"/>
    <property type="project" value="TreeGrafter"/>
</dbReference>
<evidence type="ECO:0000313" key="8">
    <source>
        <dbReference type="EMBL" id="OAA32764.1"/>
    </source>
</evidence>
<accession>A0A166UNW6</accession>
<dbReference type="PANTHER" id="PTHR23240:SF6">
    <property type="entry name" value="DNA CROSS-LINK REPAIR 1A PROTEIN"/>
    <property type="match status" value="1"/>
</dbReference>
<comment type="similarity">
    <text evidence="2">Belongs to the DNA repair metallo-beta-lactamase (DRMBL) family.</text>
</comment>
<organism evidence="8 9">
    <name type="scientific">Moelleriella libera RCEF 2490</name>
    <dbReference type="NCBI Taxonomy" id="1081109"/>
    <lineage>
        <taxon>Eukaryota</taxon>
        <taxon>Fungi</taxon>
        <taxon>Dikarya</taxon>
        <taxon>Ascomycota</taxon>
        <taxon>Pezizomycotina</taxon>
        <taxon>Sordariomycetes</taxon>
        <taxon>Hypocreomycetidae</taxon>
        <taxon>Hypocreales</taxon>
        <taxon>Clavicipitaceae</taxon>
        <taxon>Moelleriella</taxon>
    </lineage>
</organism>
<dbReference type="STRING" id="1081109.A0A166UNW6"/>
<evidence type="ECO:0000256" key="4">
    <source>
        <dbReference type="ARBA" id="ARBA00023204"/>
    </source>
</evidence>
<evidence type="ECO:0000256" key="6">
    <source>
        <dbReference type="SAM" id="MobiDB-lite"/>
    </source>
</evidence>
<dbReference type="OrthoDB" id="262529at2759"/>
<reference evidence="8 9" key="1">
    <citation type="journal article" date="2016" name="Genome Biol. Evol.">
        <title>Divergent and convergent evolution of fungal pathogenicity.</title>
        <authorList>
            <person name="Shang Y."/>
            <person name="Xiao G."/>
            <person name="Zheng P."/>
            <person name="Cen K."/>
            <person name="Zhan S."/>
            <person name="Wang C."/>
        </authorList>
    </citation>
    <scope>NUCLEOTIDE SEQUENCE [LARGE SCALE GENOMIC DNA]</scope>
    <source>
        <strain evidence="8 9">RCEF 2490</strain>
    </source>
</reference>
<dbReference type="GO" id="GO:0035312">
    <property type="term" value="F:5'-3' DNA exonuclease activity"/>
    <property type="evidence" value="ECO:0007669"/>
    <property type="project" value="TreeGrafter"/>
</dbReference>
<dbReference type="CDD" id="cd16273">
    <property type="entry name" value="SNM1A-1C-like_MBL-fold"/>
    <property type="match status" value="1"/>
</dbReference>
<evidence type="ECO:0000256" key="3">
    <source>
        <dbReference type="ARBA" id="ARBA00022763"/>
    </source>
</evidence>
<evidence type="ECO:0000256" key="2">
    <source>
        <dbReference type="ARBA" id="ARBA00010304"/>
    </source>
</evidence>
<comment type="subcellular location">
    <subcellularLocation>
        <location evidence="1">Nucleus</location>
    </subcellularLocation>
</comment>
<keyword evidence="4" id="KW-0234">DNA repair</keyword>
<dbReference type="Pfam" id="PF07522">
    <property type="entry name" value="DRMBL"/>
    <property type="match status" value="1"/>
</dbReference>
<keyword evidence="9" id="KW-1185">Reference proteome</keyword>
<gene>
    <name evidence="8" type="ORF">AAL_00229</name>
</gene>
<dbReference type="InterPro" id="IPR011084">
    <property type="entry name" value="DRMBL"/>
</dbReference>
<dbReference type="EMBL" id="AZGY01000001">
    <property type="protein sequence ID" value="OAA32764.1"/>
    <property type="molecule type" value="Genomic_DNA"/>
</dbReference>
<feature type="compositionally biased region" description="Basic and acidic residues" evidence="6">
    <location>
        <begin position="588"/>
        <end position="601"/>
    </location>
</feature>
<dbReference type="AlphaFoldDB" id="A0A166UNW6"/>
<dbReference type="PANTHER" id="PTHR23240">
    <property type="entry name" value="DNA CROSS-LINK REPAIR PROTEIN PSO2/SNM1-RELATED"/>
    <property type="match status" value="1"/>
</dbReference>
<comment type="caution">
    <text evidence="8">The sequence shown here is derived from an EMBL/GenBank/DDBJ whole genome shotgun (WGS) entry which is preliminary data.</text>
</comment>
<dbReference type="GO" id="GO:0036297">
    <property type="term" value="P:interstrand cross-link repair"/>
    <property type="evidence" value="ECO:0007669"/>
    <property type="project" value="TreeGrafter"/>
</dbReference>
<evidence type="ECO:0000313" key="9">
    <source>
        <dbReference type="Proteomes" id="UP000078544"/>
    </source>
</evidence>
<evidence type="ECO:0000259" key="7">
    <source>
        <dbReference type="Pfam" id="PF07522"/>
    </source>
</evidence>
<proteinExistence type="inferred from homology"/>
<keyword evidence="5" id="KW-0539">Nucleus</keyword>
<dbReference type="Gene3D" id="3.40.50.12650">
    <property type="match status" value="1"/>
</dbReference>
<dbReference type="InterPro" id="IPR036866">
    <property type="entry name" value="RibonucZ/Hydroxyglut_hydro"/>
</dbReference>
<feature type="region of interest" description="Disordered" evidence="6">
    <location>
        <begin position="129"/>
        <end position="175"/>
    </location>
</feature>
<keyword evidence="3" id="KW-0227">DNA damage</keyword>
<feature type="domain" description="DNA repair metallo-beta-lactamase" evidence="7">
    <location>
        <begin position="651"/>
        <end position="784"/>
    </location>
</feature>
<evidence type="ECO:0000256" key="5">
    <source>
        <dbReference type="ARBA" id="ARBA00023242"/>
    </source>
</evidence>
<dbReference type="GO" id="GO:0006303">
    <property type="term" value="P:double-strand break repair via nonhomologous end joining"/>
    <property type="evidence" value="ECO:0007669"/>
    <property type="project" value="TreeGrafter"/>
</dbReference>
<evidence type="ECO:0000256" key="1">
    <source>
        <dbReference type="ARBA" id="ARBA00004123"/>
    </source>
</evidence>
<feature type="compositionally biased region" description="Polar residues" evidence="6">
    <location>
        <begin position="1"/>
        <end position="11"/>
    </location>
</feature>
<dbReference type="GO" id="GO:0005634">
    <property type="term" value="C:nucleus"/>
    <property type="evidence" value="ECO:0007669"/>
    <property type="project" value="UniProtKB-SubCell"/>
</dbReference>
<feature type="region of interest" description="Disordered" evidence="6">
    <location>
        <begin position="582"/>
        <end position="603"/>
    </location>
</feature>
<protein>
    <submittedName>
        <fullName evidence="8">DNA repair metallo-beta-lactamase</fullName>
    </submittedName>
</protein>
<name>A0A166UNW6_9HYPO</name>
<dbReference type="SUPFAM" id="SSF56281">
    <property type="entry name" value="Metallo-hydrolase/oxidoreductase"/>
    <property type="match status" value="1"/>
</dbReference>
<sequence>MVISAKSSRTLTPRKPGATISLSKKPAAKPNASILSFFQKTQRPEDSLFVGAGCAPIVPAEDIYSRSDDDSVNEIASPNKKRKLDQDSLVLRENTDTVTQQAKTLEAAAAPAKPPKIVKARLNVPFVLDSDSDEADDTDEAGPRAHVQGDHDIQSSTISTPNGDEKAMSCPAAGATVKAEPALQLPSLALSSDNPGDAPNSDQAAALDDFDLEEFEGEEMRERRFMREQALLEAEEAGTTLMEDFGEDAFYDDAAIQTCPICNIGLSYVSVDEATRHVNSCLDGNPIPLTEPDKTAAAPVEVESADMSKRFARAAVPRPGQSNPFELYDENSKEAKSAFSKLMSNKAEDSAWAAAAAAENASRGRPAYERTCPFYKIIPGFNICVDAFRYGAVQGCEAYFLSHFHSDHYIGLTANWTHGPIYCSKVTGNLVKQQLRTAAKWVVQLEFDKNYDIPGTGGATVTMIPANHCPGSSLFLFQKPADKKTNRRGKRILHCGDFRACPAHATHELLRPDVKDTVTGKLKQQVIDICYLDTTYLNPRYSFPPQRDVIRACADLCATTSPDPNCKDDLWEKSAKEDNTPAVSNYFKSEKQDQQTAETRDSPSNQRLLVVCGTYSIGKERICVAIAKALKTKIYAVAGKMRICKQLEDPELAGLLTTDPKEAQVHMQSLMEIRAETLQEYLNGYKPHFSRIIGFRPTGWTYRPPSGKQVTANTSPSSIATQQILHGKGWKTRFAYKDFVAQRGSTKEAMCFGVPYSEHSSFRELAMFIMSLRIEKVIPTVNIGSEQSRKRMKAWLDRWSFERRRGGLVRPLIEGEDDPQDTKLHLWDDKSSHGGGVWW</sequence>
<dbReference type="Proteomes" id="UP000078544">
    <property type="component" value="Unassembled WGS sequence"/>
</dbReference>
<feature type="compositionally biased region" description="Basic and acidic residues" evidence="6">
    <location>
        <begin position="141"/>
        <end position="153"/>
    </location>
</feature>
<feature type="region of interest" description="Disordered" evidence="6">
    <location>
        <begin position="1"/>
        <end position="25"/>
    </location>
</feature>
<dbReference type="FunFam" id="3.40.50.12650:FF:000007">
    <property type="entry name" value="DNA cross-link repair 1A protein, variant"/>
    <property type="match status" value="1"/>
</dbReference>
<dbReference type="FunFam" id="3.60.15.10:FF:000038">
    <property type="entry name" value="DNA cross-link repair protein pso2/snm1"/>
    <property type="match status" value="1"/>
</dbReference>
<feature type="compositionally biased region" description="Acidic residues" evidence="6">
    <location>
        <begin position="130"/>
        <end position="140"/>
    </location>
</feature>
<dbReference type="Gene3D" id="3.60.15.10">
    <property type="entry name" value="Ribonuclease Z/Hydroxyacylglutathione hydrolase-like"/>
    <property type="match status" value="1"/>
</dbReference>